<dbReference type="InterPro" id="IPR011990">
    <property type="entry name" value="TPR-like_helical_dom_sf"/>
</dbReference>
<dbReference type="AlphaFoldDB" id="A0A8J8MPX1"/>
<protein>
    <submittedName>
        <fullName evidence="1">Uncharacterized protein</fullName>
    </submittedName>
</protein>
<dbReference type="KEGG" id="vpy:HZI73_25670"/>
<proteinExistence type="predicted"/>
<organism evidence="1 2">
    <name type="scientific">Vallitalea pronyensis</name>
    <dbReference type="NCBI Taxonomy" id="1348613"/>
    <lineage>
        <taxon>Bacteria</taxon>
        <taxon>Bacillati</taxon>
        <taxon>Bacillota</taxon>
        <taxon>Clostridia</taxon>
        <taxon>Lachnospirales</taxon>
        <taxon>Vallitaleaceae</taxon>
        <taxon>Vallitalea</taxon>
    </lineage>
</organism>
<accession>A0A8J8MPX1</accession>
<reference evidence="1" key="1">
    <citation type="submission" date="2020-07" db="EMBL/GenBank/DDBJ databases">
        <title>Vallitalea pronyensis genome.</title>
        <authorList>
            <person name="Postec A."/>
        </authorList>
    </citation>
    <scope>NUCLEOTIDE SEQUENCE</scope>
    <source>
        <strain evidence="1">FatNI3</strain>
    </source>
</reference>
<dbReference type="RefSeq" id="WP_212696183.1">
    <property type="nucleotide sequence ID" value="NZ_CP058649.1"/>
</dbReference>
<dbReference type="Proteomes" id="UP000683246">
    <property type="component" value="Chromosome"/>
</dbReference>
<evidence type="ECO:0000313" key="2">
    <source>
        <dbReference type="Proteomes" id="UP000683246"/>
    </source>
</evidence>
<dbReference type="SUPFAM" id="SSF48452">
    <property type="entry name" value="TPR-like"/>
    <property type="match status" value="1"/>
</dbReference>
<gene>
    <name evidence="1" type="ORF">HZI73_25670</name>
</gene>
<dbReference type="EMBL" id="CP058649">
    <property type="protein sequence ID" value="QUI25479.1"/>
    <property type="molecule type" value="Genomic_DNA"/>
</dbReference>
<keyword evidence="2" id="KW-1185">Reference proteome</keyword>
<name>A0A8J8MPX1_9FIRM</name>
<sequence>MPIPIFLILFIIFVMVFTLKMRKVDRDTASQKKAYWAREEKSLFVRKKSLDNLDYIHLTKEELPVLDDHLHPDIMAVQNKVVALLPQKMVSFVGQSNTDLKLAYGTANFETLSLYEERYNHLIRLLFKWGTLLHEAGKIPEAMQILEVGVRIHTDISNHYILLGELYVAQNDHHKFQKLYALVLESNFMLKNKVIHALDHMRS</sequence>
<evidence type="ECO:0000313" key="1">
    <source>
        <dbReference type="EMBL" id="QUI25479.1"/>
    </source>
</evidence>
<dbReference type="Gene3D" id="1.25.40.10">
    <property type="entry name" value="Tetratricopeptide repeat domain"/>
    <property type="match status" value="1"/>
</dbReference>